<dbReference type="Proteomes" id="UP000265520">
    <property type="component" value="Unassembled WGS sequence"/>
</dbReference>
<feature type="non-terminal residue" evidence="1">
    <location>
        <position position="1"/>
    </location>
</feature>
<protein>
    <submittedName>
        <fullName evidence="1">Uncharacterized protein</fullName>
    </submittedName>
</protein>
<reference evidence="1 2" key="1">
    <citation type="journal article" date="2018" name="Front. Plant Sci.">
        <title>Red Clover (Trifolium pratense) and Zigzag Clover (T. medium) - A Picture of Genomic Similarities and Differences.</title>
        <authorList>
            <person name="Dluhosova J."/>
            <person name="Istvanek J."/>
            <person name="Nedelnik J."/>
            <person name="Repkova J."/>
        </authorList>
    </citation>
    <scope>NUCLEOTIDE SEQUENCE [LARGE SCALE GENOMIC DNA]</scope>
    <source>
        <strain evidence="2">cv. 10/8</strain>
        <tissue evidence="1">Leaf</tissue>
    </source>
</reference>
<proteinExistence type="predicted"/>
<name>A0A392S0T7_9FABA</name>
<keyword evidence="2" id="KW-1185">Reference proteome</keyword>
<dbReference type="EMBL" id="LXQA010298365">
    <property type="protein sequence ID" value="MCI41954.1"/>
    <property type="molecule type" value="Genomic_DNA"/>
</dbReference>
<organism evidence="1 2">
    <name type="scientific">Trifolium medium</name>
    <dbReference type="NCBI Taxonomy" id="97028"/>
    <lineage>
        <taxon>Eukaryota</taxon>
        <taxon>Viridiplantae</taxon>
        <taxon>Streptophyta</taxon>
        <taxon>Embryophyta</taxon>
        <taxon>Tracheophyta</taxon>
        <taxon>Spermatophyta</taxon>
        <taxon>Magnoliopsida</taxon>
        <taxon>eudicotyledons</taxon>
        <taxon>Gunneridae</taxon>
        <taxon>Pentapetalae</taxon>
        <taxon>rosids</taxon>
        <taxon>fabids</taxon>
        <taxon>Fabales</taxon>
        <taxon>Fabaceae</taxon>
        <taxon>Papilionoideae</taxon>
        <taxon>50 kb inversion clade</taxon>
        <taxon>NPAAA clade</taxon>
        <taxon>Hologalegina</taxon>
        <taxon>IRL clade</taxon>
        <taxon>Trifolieae</taxon>
        <taxon>Trifolium</taxon>
    </lineage>
</organism>
<sequence length="42" mass="4840">AMLNLLTTAWTNDNPGCRFNGCGLYKLQGRNRCRFFTGLMKR</sequence>
<accession>A0A392S0T7</accession>
<dbReference type="AlphaFoldDB" id="A0A392S0T7"/>
<evidence type="ECO:0000313" key="2">
    <source>
        <dbReference type="Proteomes" id="UP000265520"/>
    </source>
</evidence>
<comment type="caution">
    <text evidence="1">The sequence shown here is derived from an EMBL/GenBank/DDBJ whole genome shotgun (WGS) entry which is preliminary data.</text>
</comment>
<evidence type="ECO:0000313" key="1">
    <source>
        <dbReference type="EMBL" id="MCI41954.1"/>
    </source>
</evidence>